<comment type="caution">
    <text evidence="1">The sequence shown here is derived from an EMBL/GenBank/DDBJ whole genome shotgun (WGS) entry which is preliminary data.</text>
</comment>
<evidence type="ECO:0000313" key="2">
    <source>
        <dbReference type="Proteomes" id="UP000070224"/>
    </source>
</evidence>
<name>A0A134B339_9PORP</name>
<gene>
    <name evidence="1" type="ORF">HMPREF3185_01755</name>
</gene>
<protein>
    <submittedName>
        <fullName evidence="1">Uncharacterized protein</fullName>
    </submittedName>
</protein>
<reference evidence="2" key="1">
    <citation type="submission" date="2016-01" db="EMBL/GenBank/DDBJ databases">
        <authorList>
            <person name="Mitreva M."/>
            <person name="Pepin K.H."/>
            <person name="Mihindukulasuriya K.A."/>
            <person name="Fulton R."/>
            <person name="Fronick C."/>
            <person name="O'Laughlin M."/>
            <person name="Miner T."/>
            <person name="Herter B."/>
            <person name="Rosa B.A."/>
            <person name="Cordes M."/>
            <person name="Tomlinson C."/>
            <person name="Wollam A."/>
            <person name="Palsikar V.B."/>
            <person name="Mardis E.R."/>
            <person name="Wilson R.K."/>
        </authorList>
    </citation>
    <scope>NUCLEOTIDE SEQUENCE [LARGE SCALE GENOMIC DNA]</scope>
    <source>
        <strain evidence="2">KA00683</strain>
    </source>
</reference>
<organism evidence="1 2">
    <name type="scientific">Porphyromonas somerae</name>
    <dbReference type="NCBI Taxonomy" id="322095"/>
    <lineage>
        <taxon>Bacteria</taxon>
        <taxon>Pseudomonadati</taxon>
        <taxon>Bacteroidota</taxon>
        <taxon>Bacteroidia</taxon>
        <taxon>Bacteroidales</taxon>
        <taxon>Porphyromonadaceae</taxon>
        <taxon>Porphyromonas</taxon>
    </lineage>
</organism>
<dbReference type="AlphaFoldDB" id="A0A134B339"/>
<evidence type="ECO:0000313" key="1">
    <source>
        <dbReference type="EMBL" id="KXB74354.1"/>
    </source>
</evidence>
<accession>A0A134B339</accession>
<dbReference type="PATRIC" id="fig|322095.3.peg.1730"/>
<keyword evidence="2" id="KW-1185">Reference proteome</keyword>
<dbReference type="Proteomes" id="UP000070224">
    <property type="component" value="Unassembled WGS sequence"/>
</dbReference>
<sequence>MTNIGLYHLPLLVHSRFAMRAHILSTFMRTFPSGWCLPQYTSSC</sequence>
<dbReference type="EMBL" id="LSDK01000124">
    <property type="protein sequence ID" value="KXB74354.1"/>
    <property type="molecule type" value="Genomic_DNA"/>
</dbReference>
<proteinExistence type="predicted"/>